<accession>A0A397ZN35</accession>
<organism evidence="1 2">
    <name type="scientific">Brassica campestris</name>
    <name type="common">Field mustard</name>
    <dbReference type="NCBI Taxonomy" id="3711"/>
    <lineage>
        <taxon>Eukaryota</taxon>
        <taxon>Viridiplantae</taxon>
        <taxon>Streptophyta</taxon>
        <taxon>Embryophyta</taxon>
        <taxon>Tracheophyta</taxon>
        <taxon>Spermatophyta</taxon>
        <taxon>Magnoliopsida</taxon>
        <taxon>eudicotyledons</taxon>
        <taxon>Gunneridae</taxon>
        <taxon>Pentapetalae</taxon>
        <taxon>rosids</taxon>
        <taxon>malvids</taxon>
        <taxon>Brassicales</taxon>
        <taxon>Brassicaceae</taxon>
        <taxon>Brassiceae</taxon>
        <taxon>Brassica</taxon>
    </lineage>
</organism>
<name>A0A397ZN35_BRACM</name>
<gene>
    <name evidence="1" type="ORF">BRARA_D00019</name>
</gene>
<reference evidence="1 2" key="1">
    <citation type="submission" date="2018-06" db="EMBL/GenBank/DDBJ databases">
        <title>WGS assembly of Brassica rapa FPsc.</title>
        <authorList>
            <person name="Bowman J."/>
            <person name="Kohchi T."/>
            <person name="Yamato K."/>
            <person name="Jenkins J."/>
            <person name="Shu S."/>
            <person name="Ishizaki K."/>
            <person name="Yamaoka S."/>
            <person name="Nishihama R."/>
            <person name="Nakamura Y."/>
            <person name="Berger F."/>
            <person name="Adam C."/>
            <person name="Aki S."/>
            <person name="Althoff F."/>
            <person name="Araki T."/>
            <person name="Arteaga-Vazquez M."/>
            <person name="Balasubrmanian S."/>
            <person name="Bauer D."/>
            <person name="Boehm C."/>
            <person name="Briginshaw L."/>
            <person name="Caballero-Perez J."/>
            <person name="Catarino B."/>
            <person name="Chen F."/>
            <person name="Chiyoda S."/>
            <person name="Chovatia M."/>
            <person name="Davies K."/>
            <person name="Delmans M."/>
            <person name="Demura T."/>
            <person name="Dierschke T."/>
            <person name="Dolan L."/>
            <person name="Dorantes-Acosta A."/>
            <person name="Eklund D."/>
            <person name="Florent S."/>
            <person name="Flores-Sandoval E."/>
            <person name="Fujiyama A."/>
            <person name="Fukuzawa H."/>
            <person name="Galik B."/>
            <person name="Grimanelli D."/>
            <person name="Grimwood J."/>
            <person name="Grossniklaus U."/>
            <person name="Hamada T."/>
            <person name="Haseloff J."/>
            <person name="Hetherington A."/>
            <person name="Higo A."/>
            <person name="Hirakawa Y."/>
            <person name="Hundley H."/>
            <person name="Ikeda Y."/>
            <person name="Inoue K."/>
            <person name="Inoue S."/>
            <person name="Ishida S."/>
            <person name="Jia Q."/>
            <person name="Kakita M."/>
            <person name="Kanazawa T."/>
            <person name="Kawai Y."/>
            <person name="Kawashima T."/>
            <person name="Kennedy M."/>
            <person name="Kinose K."/>
            <person name="Kinoshita T."/>
            <person name="Kohara Y."/>
            <person name="Koide E."/>
            <person name="Komatsu K."/>
            <person name="Kopischke S."/>
            <person name="Kubo M."/>
            <person name="Kyozuka J."/>
            <person name="Lagercrantz U."/>
            <person name="Lin S."/>
            <person name="Lindquist E."/>
            <person name="Lipzen A."/>
            <person name="Lu C."/>
            <person name="Luna E."/>
            <person name="Martienssen R."/>
            <person name="Minamino N."/>
            <person name="Mizutani M."/>
            <person name="Mizutani M."/>
            <person name="Mochizuki N."/>
            <person name="Monte I."/>
            <person name="Mosher R."/>
            <person name="Nagasaki H."/>
            <person name="Nakagami H."/>
            <person name="Naramoto S."/>
            <person name="Nishitani K."/>
            <person name="Ohtani M."/>
            <person name="Okamoto T."/>
            <person name="Okumura M."/>
            <person name="Phillips J."/>
            <person name="Pollak B."/>
            <person name="Reinders A."/>
            <person name="Roevekamp M."/>
            <person name="Sano R."/>
            <person name="Sawa S."/>
            <person name="Schmid M."/>
            <person name="Shirakawa M."/>
            <person name="Solano R."/>
            <person name="Spunde A."/>
            <person name="Suetsugu N."/>
            <person name="Sugano S."/>
            <person name="Sugiyama A."/>
            <person name="Sun R."/>
            <person name="Suzuki Y."/>
            <person name="Takenaka M."/>
            <person name="Takezawa D."/>
            <person name="Tomogane H."/>
            <person name="Tsuzuki M."/>
            <person name="Ueda T."/>
            <person name="Umeda M."/>
            <person name="Ward J."/>
            <person name="Watanabe Y."/>
            <person name="Yazaki K."/>
            <person name="Yokoyama R."/>
            <person name="Yoshitake Y."/>
            <person name="Yotsui I."/>
            <person name="Zachgo S."/>
            <person name="Schmutz J."/>
        </authorList>
    </citation>
    <scope>NUCLEOTIDE SEQUENCE [LARGE SCALE GENOMIC DNA]</scope>
    <source>
        <strain evidence="2">cv. B-3</strain>
    </source>
</reference>
<evidence type="ECO:0000313" key="2">
    <source>
        <dbReference type="Proteomes" id="UP000264353"/>
    </source>
</evidence>
<proteinExistence type="predicted"/>
<dbReference type="EMBL" id="CM010631">
    <property type="protein sequence ID" value="RID64770.1"/>
    <property type="molecule type" value="Genomic_DNA"/>
</dbReference>
<sequence length="121" mass="13794">MMKVKEVYVSVENSDFIVSYFSSNVWANPPQNIHSAAAWILLPRGSSCPHARCVIMLIFQSSIYLIWKERNSRIFTAKASPVSIVQAAVDRQIRDRLLSIPPSPRIQPSFLQFFLAFTRPP</sequence>
<evidence type="ECO:0000313" key="1">
    <source>
        <dbReference type="EMBL" id="RID64770.1"/>
    </source>
</evidence>
<dbReference type="AlphaFoldDB" id="A0A397ZN35"/>
<protein>
    <submittedName>
        <fullName evidence="1">Uncharacterized protein</fullName>
    </submittedName>
</protein>
<dbReference type="Proteomes" id="UP000264353">
    <property type="component" value="Chromosome A4"/>
</dbReference>